<dbReference type="EMBL" id="MN935479">
    <property type="protein sequence ID" value="QOU10720.1"/>
    <property type="molecule type" value="Genomic_DNA"/>
</dbReference>
<evidence type="ECO:0000313" key="4">
    <source>
        <dbReference type="EMBL" id="QOU10720.1"/>
    </source>
</evidence>
<dbReference type="Gene3D" id="3.90.1180.10">
    <property type="entry name" value="Ribosomal protein L13"/>
    <property type="match status" value="1"/>
</dbReference>
<gene>
    <name evidence="4" type="primary">rpl13</name>
    <name evidence="4" type="ORF">SpumellaPt_p022</name>
</gene>
<protein>
    <submittedName>
        <fullName evidence="4">Ribosomal protein L13</fullName>
    </submittedName>
</protein>
<dbReference type="PANTHER" id="PTHR11545:SF2">
    <property type="entry name" value="LARGE RIBOSOMAL SUBUNIT PROTEIN UL13M"/>
    <property type="match status" value="1"/>
</dbReference>
<keyword evidence="4" id="KW-0934">Plastid</keyword>
<dbReference type="InterPro" id="IPR036899">
    <property type="entry name" value="Ribosomal_uL13_sf"/>
</dbReference>
<organism evidence="4">
    <name type="scientific">Spumella sp. Baekdong012001B8</name>
    <dbReference type="NCBI Taxonomy" id="2782410"/>
    <lineage>
        <taxon>Eukaryota</taxon>
        <taxon>Sar</taxon>
        <taxon>Stramenopiles</taxon>
        <taxon>Ochrophyta</taxon>
        <taxon>Chrysophyceae</taxon>
        <taxon>Chromulinales</taxon>
        <taxon>Chromulinaceae</taxon>
        <taxon>Spumella</taxon>
    </lineage>
</organism>
<dbReference type="NCBIfam" id="TIGR01066">
    <property type="entry name" value="rplM_bact"/>
    <property type="match status" value="1"/>
</dbReference>
<evidence type="ECO:0000256" key="1">
    <source>
        <dbReference type="ARBA" id="ARBA00006227"/>
    </source>
</evidence>
<name>A0A7S6PVB0_9STRA</name>
<sequence>MNITQFPKKKNHIPQCFIINAQGKTLGRLATVASKLLLGKETSFFSSGVDQGNFLIIYNASGVMVTGKKEKKKLYYRNSQRPGSLKIETFSELKERIPARIIENAIWGMLPKGILGRQYFRRLYVYSGQDLAQKKKYGSIKADLVGPLAFTSIDL</sequence>
<accession>A0A7S6PVB0</accession>
<dbReference type="Pfam" id="PF00572">
    <property type="entry name" value="Ribosomal_L13"/>
    <property type="match status" value="1"/>
</dbReference>
<dbReference type="SUPFAM" id="SSF52161">
    <property type="entry name" value="Ribosomal protein L13"/>
    <property type="match status" value="1"/>
</dbReference>
<comment type="similarity">
    <text evidence="1">Belongs to the universal ribosomal protein uL13 family.</text>
</comment>
<dbReference type="GO" id="GO:0003729">
    <property type="term" value="F:mRNA binding"/>
    <property type="evidence" value="ECO:0007669"/>
    <property type="project" value="TreeGrafter"/>
</dbReference>
<dbReference type="InterPro" id="IPR005823">
    <property type="entry name" value="Ribosomal_uL13_bac-type"/>
</dbReference>
<reference evidence="4" key="1">
    <citation type="journal article" date="2020" name="Front. Plant Sci.">
        <title>Comparative Plastid Genomics of Non-Photosynthetic Chrysophytes: Genome Reduction and Compaction.</title>
        <authorList>
            <person name="Kim J.I."/>
            <person name="Jeong M."/>
            <person name="Archibald J.M."/>
            <person name="Shin W."/>
        </authorList>
    </citation>
    <scope>NUCLEOTIDE SEQUENCE</scope>
    <source>
        <strain evidence="4">Baekdong012001B8</strain>
    </source>
</reference>
<dbReference type="CDD" id="cd00392">
    <property type="entry name" value="Ribosomal_L13"/>
    <property type="match status" value="1"/>
</dbReference>
<dbReference type="GO" id="GO:0003735">
    <property type="term" value="F:structural constituent of ribosome"/>
    <property type="evidence" value="ECO:0007669"/>
    <property type="project" value="InterPro"/>
</dbReference>
<dbReference type="HAMAP" id="MF_01366">
    <property type="entry name" value="Ribosomal_uL13"/>
    <property type="match status" value="1"/>
</dbReference>
<dbReference type="GO" id="GO:0006412">
    <property type="term" value="P:translation"/>
    <property type="evidence" value="ECO:0007669"/>
    <property type="project" value="InterPro"/>
</dbReference>
<keyword evidence="2 4" id="KW-0689">Ribosomal protein</keyword>
<evidence type="ECO:0000256" key="2">
    <source>
        <dbReference type="ARBA" id="ARBA00022980"/>
    </source>
</evidence>
<keyword evidence="3" id="KW-0687">Ribonucleoprotein</keyword>
<dbReference type="InterPro" id="IPR005822">
    <property type="entry name" value="Ribosomal_uL13"/>
</dbReference>
<dbReference type="GO" id="GO:0022625">
    <property type="term" value="C:cytosolic large ribosomal subunit"/>
    <property type="evidence" value="ECO:0007669"/>
    <property type="project" value="TreeGrafter"/>
</dbReference>
<dbReference type="GO" id="GO:0017148">
    <property type="term" value="P:negative regulation of translation"/>
    <property type="evidence" value="ECO:0007669"/>
    <property type="project" value="TreeGrafter"/>
</dbReference>
<geneLocation type="plastid" evidence="4"/>
<dbReference type="AlphaFoldDB" id="A0A7S6PVB0"/>
<dbReference type="PANTHER" id="PTHR11545">
    <property type="entry name" value="RIBOSOMAL PROTEIN L13"/>
    <property type="match status" value="1"/>
</dbReference>
<evidence type="ECO:0000256" key="3">
    <source>
        <dbReference type="ARBA" id="ARBA00023274"/>
    </source>
</evidence>
<proteinExistence type="inferred from homology"/>